<sequence length="261" mass="31887">MNYQQLECDYFNLYNQFLSVDFQISLFEKDHKGLIKDFIFFYYQILKQKDLSYLLEVRNKISLKVYNYMQEHSTSPKDLSLICLRENKHIEFFQIFYKALAYFVAFRKKLDGEQKIKNLISNINDCFGYHFLNSDFNNLQNFQKSDLFTLPEKHLKYFHFAMIHLCFMVLNPLNFKDSNRHLDKAINYLVDGTFEIYELIFKEYFLLFSKDKELKDELRKLKKLEFKILMQETSKIKLLNHYKEFCEEIFYNIELEKITQN</sequence>
<organism evidence="1 9">
    <name type="scientific">Campylobacter jejuni</name>
    <dbReference type="NCBI Taxonomy" id="197"/>
    <lineage>
        <taxon>Bacteria</taxon>
        <taxon>Pseudomonadati</taxon>
        <taxon>Campylobacterota</taxon>
        <taxon>Epsilonproteobacteria</taxon>
        <taxon>Campylobacterales</taxon>
        <taxon>Campylobacteraceae</taxon>
        <taxon>Campylobacter</taxon>
    </lineage>
</organism>
<proteinExistence type="predicted"/>
<dbReference type="EMBL" id="AACFWJ010000003">
    <property type="protein sequence ID" value="EAK3959078.1"/>
    <property type="molecule type" value="Genomic_DNA"/>
</dbReference>
<dbReference type="AlphaFoldDB" id="A0A1E7P0M9"/>
<evidence type="ECO:0000313" key="11">
    <source>
        <dbReference type="Proteomes" id="UP000466051"/>
    </source>
</evidence>
<dbReference type="EMBL" id="ABMIIH010000005">
    <property type="protein sequence ID" value="ELD5186885.1"/>
    <property type="molecule type" value="Genomic_DNA"/>
</dbReference>
<comment type="caution">
    <text evidence="1">The sequence shown here is derived from an EMBL/GenBank/DDBJ whole genome shotgun (WGS) entry which is preliminary data.</text>
</comment>
<dbReference type="EMBL" id="AANOAG010000004">
    <property type="protein sequence ID" value="EDP7180701.1"/>
    <property type="molecule type" value="Genomic_DNA"/>
</dbReference>
<evidence type="ECO:0000313" key="8">
    <source>
        <dbReference type="Proteomes" id="UP000335162"/>
    </source>
</evidence>
<dbReference type="Proteomes" id="UP000349590">
    <property type="component" value="Unassembled WGS sequence"/>
</dbReference>
<reference evidence="7 12" key="1">
    <citation type="submission" date="2016-09" db="EMBL/GenBank/DDBJ databases">
        <title>Campylobacter genomics.</title>
        <authorList>
            <person name="Weis A.M."/>
            <person name="Weimer B.C."/>
            <person name="Gilpin B."/>
            <person name="Huang B.C."/>
            <person name="Kong N."/>
        </authorList>
    </citation>
    <scope>NUCLEOTIDE SEQUENCE [LARGE SCALE GENOMIC DNA]</scope>
    <source>
        <strain evidence="7 12">BCW_4735</strain>
    </source>
</reference>
<evidence type="ECO:0000313" key="12">
    <source>
        <dbReference type="Proteomes" id="UP000865592"/>
    </source>
</evidence>
<evidence type="ECO:0000313" key="2">
    <source>
        <dbReference type="EMBL" id="EAJ9719870.1"/>
    </source>
</evidence>
<dbReference type="EMBL" id="AACCII010000022">
    <property type="protein sequence ID" value="EAJ9719870.1"/>
    <property type="molecule type" value="Genomic_DNA"/>
</dbReference>
<dbReference type="Proteomes" id="UP000335162">
    <property type="component" value="Unassembled WGS sequence"/>
</dbReference>
<dbReference type="Proteomes" id="UP000466051">
    <property type="component" value="Unassembled WGS sequence"/>
</dbReference>
<dbReference type="Proteomes" id="UP001183411">
    <property type="component" value="Unassembled WGS sequence"/>
</dbReference>
<dbReference type="EMBL" id="AACNRY010000007">
    <property type="protein sequence ID" value="EAL3735233.1"/>
    <property type="molecule type" value="Genomic_DNA"/>
</dbReference>
<evidence type="ECO:0000313" key="10">
    <source>
        <dbReference type="Proteomes" id="UP000410873"/>
    </source>
</evidence>
<dbReference type="EMBL" id="AACCII010000004">
    <property type="protein sequence ID" value="EAJ9718622.1"/>
    <property type="molecule type" value="Genomic_DNA"/>
</dbReference>
<reference evidence="1 9" key="3">
    <citation type="submission" date="2019-04" db="EMBL/GenBank/DDBJ databases">
        <authorList>
            <consortium name="PulseNet: The National Subtyping Network for Foodborne Disease Surveillance"/>
            <person name="Tarr C.L."/>
            <person name="Trees E."/>
            <person name="Katz L.S."/>
            <person name="Carleton-Romer H.A."/>
            <person name="Stroika S."/>
            <person name="Kucerova Z."/>
            <person name="Roache K.F."/>
            <person name="Sabol A.L."/>
            <person name="Besser J."/>
            <person name="Gerner-Smidt P."/>
        </authorList>
    </citation>
    <scope>NUCLEOTIDE SEQUENCE [LARGE SCALE GENOMIC DNA]</scope>
    <source>
        <strain evidence="3 10">PNUSAC003589</strain>
        <strain evidence="1 9">PNUSAC009041</strain>
        <strain evidence="5 11">PNUSAC013726</strain>
    </source>
</reference>
<dbReference type="EMBL" id="MKBD01000004">
    <property type="protein sequence ID" value="OEY03574.1"/>
    <property type="molecule type" value="Genomic_DNA"/>
</dbReference>
<reference evidence="6" key="4">
    <citation type="submission" date="2023-06" db="EMBL/GenBank/DDBJ databases">
        <authorList>
            <consortium name="PulseNet: The National Subtyping Network for Foodborne Disease Surveillance"/>
        </authorList>
    </citation>
    <scope>NUCLEOTIDE SEQUENCE</scope>
    <source>
        <strain evidence="6">PNUSAC035917</strain>
    </source>
</reference>
<evidence type="ECO:0000313" key="4">
    <source>
        <dbReference type="EMBL" id="EAL3735233.1"/>
    </source>
</evidence>
<evidence type="ECO:0000313" key="3">
    <source>
        <dbReference type="EMBL" id="EAK3959078.1"/>
    </source>
</evidence>
<evidence type="ECO:0000313" key="9">
    <source>
        <dbReference type="Proteomes" id="UP000349590"/>
    </source>
</evidence>
<gene>
    <name evidence="7" type="ORF">A0K99_02285</name>
    <name evidence="4" type="ORF">BFD99_04485</name>
    <name evidence="3" type="ORF">C1418_04440</name>
    <name evidence="1" type="ORF">E8P16_04070</name>
    <name evidence="2" type="ORF">E8P16_10630</name>
    <name evidence="5" type="ORF">GNO00_03875</name>
    <name evidence="6" type="ORF">QQI97_001051</name>
</gene>
<evidence type="ECO:0000313" key="7">
    <source>
        <dbReference type="EMBL" id="OEY03574.1"/>
    </source>
</evidence>
<evidence type="ECO:0000313" key="6">
    <source>
        <dbReference type="EMBL" id="ELD5186885.1"/>
    </source>
</evidence>
<dbReference type="Proteomes" id="UP000865592">
    <property type="component" value="Unassembled WGS sequence"/>
</dbReference>
<accession>A0A1E7P0M9</accession>
<evidence type="ECO:0000313" key="1">
    <source>
        <dbReference type="EMBL" id="EAJ9718622.1"/>
    </source>
</evidence>
<name>A0A1E7P0M9_CAMJU</name>
<dbReference type="Proteomes" id="UP000410873">
    <property type="component" value="Unassembled WGS sequence"/>
</dbReference>
<dbReference type="RefSeq" id="WP_002824766.1">
    <property type="nucleotide sequence ID" value="NZ_AACERE020000008.1"/>
</dbReference>
<evidence type="ECO:0000313" key="5">
    <source>
        <dbReference type="EMBL" id="EDP7180701.1"/>
    </source>
</evidence>
<protein>
    <submittedName>
        <fullName evidence="1">Uncharacterized protein</fullName>
    </submittedName>
</protein>
<reference evidence="4 8" key="2">
    <citation type="submission" date="2018-05" db="EMBL/GenBank/DDBJ databases">
        <authorList>
            <consortium name="NARMS: The National Antimicrobial Resistance Monitoring System"/>
        </authorList>
    </citation>
    <scope>NUCLEOTIDE SEQUENCE [LARGE SCALE GENOMIC DNA]</scope>
    <source>
        <strain evidence="4 8">FSIS1607212</strain>
    </source>
</reference>